<gene>
    <name evidence="3" type="ORF">BKE38_24230</name>
</gene>
<dbReference type="RefSeq" id="WP_076959858.1">
    <property type="nucleotide sequence ID" value="NZ_MLCO01000291.1"/>
</dbReference>
<dbReference type="AlphaFoldDB" id="A0A1V2GVS4"/>
<comment type="caution">
    <text evidence="3">The sequence shown here is derived from an EMBL/GenBank/DDBJ whole genome shotgun (WGS) entry which is preliminary data.</text>
</comment>
<dbReference type="CDD" id="cd11616">
    <property type="entry name" value="SAF_DH_OX_like"/>
    <property type="match status" value="1"/>
</dbReference>
<dbReference type="EMBL" id="MLCO01000291">
    <property type="protein sequence ID" value="ONG47268.1"/>
    <property type="molecule type" value="Genomic_DNA"/>
</dbReference>
<feature type="domain" description="Oxidoreductase DRL-like catalytic" evidence="2">
    <location>
        <begin position="252"/>
        <end position="362"/>
    </location>
</feature>
<dbReference type="InterPro" id="IPR048423">
    <property type="entry name" value="DRL_cat"/>
</dbReference>
<dbReference type="Pfam" id="PF21135">
    <property type="entry name" value="DRL_cat"/>
    <property type="match status" value="1"/>
</dbReference>
<dbReference type="PANTHER" id="PTHR37850:SF3">
    <property type="entry name" value="BLR7815 PROTEIN"/>
    <property type="match status" value="1"/>
</dbReference>
<protein>
    <submittedName>
        <fullName evidence="3">Flagellar biosynthesis protein FlgA</fullName>
    </submittedName>
</protein>
<accession>A0A1V2GVS4</accession>
<dbReference type="SUPFAM" id="SSF51735">
    <property type="entry name" value="NAD(P)-binding Rossmann-fold domains"/>
    <property type="match status" value="1"/>
</dbReference>
<dbReference type="InterPro" id="IPR036291">
    <property type="entry name" value="NAD(P)-bd_dom_sf"/>
</dbReference>
<dbReference type="Proteomes" id="UP000188879">
    <property type="component" value="Unassembled WGS sequence"/>
</dbReference>
<dbReference type="Gene3D" id="3.40.50.720">
    <property type="entry name" value="NAD(P)-binding Rossmann-like Domain"/>
    <property type="match status" value="1"/>
</dbReference>
<dbReference type="Pfam" id="PF08666">
    <property type="entry name" value="SAF"/>
    <property type="match status" value="1"/>
</dbReference>
<feature type="domain" description="SAF" evidence="1">
    <location>
        <begin position="390"/>
        <end position="451"/>
    </location>
</feature>
<dbReference type="InterPro" id="IPR013974">
    <property type="entry name" value="SAF"/>
</dbReference>
<dbReference type="PANTHER" id="PTHR37850">
    <property type="entry name" value="STRU PROTEIN"/>
    <property type="match status" value="1"/>
</dbReference>
<dbReference type="OrthoDB" id="9777844at2"/>
<evidence type="ECO:0000313" key="4">
    <source>
        <dbReference type="Proteomes" id="UP000188879"/>
    </source>
</evidence>
<sequence>MIYHHLYKNFARKEQVTVGLIGAGAYGTAIVTQDPHTPRLNVAAVADLSLTAARGAYEKAGFAPETLAECRTLEEAEAAIAAGRRVYTDNCDIIAGIGALDMVCESTGTPEASARYAMDAIAQGKHVAMITKDCDIAIGPLLKKRAQAKGVVYTPVDGDQHGLLIQLYEWAKSVGLTVLSGGKATDGEYVYDRAAGTVRIKTDKKIHSPSVEVVEVAPEDRPWMEMIPAGRSEEYIAHRKRIMARLPQPGAYDLCEMAVAANYTGLAPMVDTLVHAPLRITEIPVAYATKANGGIFENLDTLDLATCLRAPDESGLGGGVFLVVRCDNAYSNHVLTTKGQIANYDDSAAVIYRPYHLCGVETSSTILVAGLLGLDTGSDDYRPRYDLVKVAARDIAEGEVFGNDHSQQMRARIVPAIPVAPGNAACAHLLTGNRARVAIPAGTLITYDMVEEPAGSLLWDLRRQQDAEFLG</sequence>
<evidence type="ECO:0000313" key="3">
    <source>
        <dbReference type="EMBL" id="ONG47268.1"/>
    </source>
</evidence>
<name>A0A1V2GVS4_9PROT</name>
<evidence type="ECO:0000259" key="1">
    <source>
        <dbReference type="Pfam" id="PF08666"/>
    </source>
</evidence>
<keyword evidence="3" id="KW-0969">Cilium</keyword>
<keyword evidence="3" id="KW-0282">Flagellum</keyword>
<proteinExistence type="predicted"/>
<reference evidence="3 4" key="1">
    <citation type="submission" date="2016-10" db="EMBL/GenBank/DDBJ databases">
        <title>Draft Genome sequence of Roseomonas sp. strain M3.</title>
        <authorList>
            <person name="Subhash Y."/>
            <person name="Lee S."/>
        </authorList>
    </citation>
    <scope>NUCLEOTIDE SEQUENCE [LARGE SCALE GENOMIC DNA]</scope>
    <source>
        <strain evidence="3 4">M3</strain>
    </source>
</reference>
<keyword evidence="4" id="KW-1185">Reference proteome</keyword>
<evidence type="ECO:0000259" key="2">
    <source>
        <dbReference type="Pfam" id="PF21135"/>
    </source>
</evidence>
<keyword evidence="3" id="KW-0966">Cell projection</keyword>
<organism evidence="3 4">
    <name type="scientific">Teichococcus deserti</name>
    <dbReference type="NCBI Taxonomy" id="1817963"/>
    <lineage>
        <taxon>Bacteria</taxon>
        <taxon>Pseudomonadati</taxon>
        <taxon>Pseudomonadota</taxon>
        <taxon>Alphaproteobacteria</taxon>
        <taxon>Acetobacterales</taxon>
        <taxon>Roseomonadaceae</taxon>
        <taxon>Roseomonas</taxon>
    </lineage>
</organism>